<protein>
    <submittedName>
        <fullName evidence="1">STAS/SEC14 domain-containing protein</fullName>
    </submittedName>
</protein>
<keyword evidence="2" id="KW-1185">Reference proteome</keyword>
<comment type="caution">
    <text evidence="1">The sequence shown here is derived from an EMBL/GenBank/DDBJ whole genome shotgun (WGS) entry which is preliminary data.</text>
</comment>
<dbReference type="Proteomes" id="UP001371305">
    <property type="component" value="Unassembled WGS sequence"/>
</dbReference>
<proteinExistence type="predicted"/>
<dbReference type="Gene3D" id="3.40.50.10600">
    <property type="entry name" value="SpoIIaa-like domains"/>
    <property type="match status" value="1"/>
</dbReference>
<dbReference type="InterPro" id="IPR038396">
    <property type="entry name" value="SpoIIAA-like_sf"/>
</dbReference>
<organism evidence="1 2">
    <name type="scientific">Luteolibacter soli</name>
    <dbReference type="NCBI Taxonomy" id="3135280"/>
    <lineage>
        <taxon>Bacteria</taxon>
        <taxon>Pseudomonadati</taxon>
        <taxon>Verrucomicrobiota</taxon>
        <taxon>Verrucomicrobiia</taxon>
        <taxon>Verrucomicrobiales</taxon>
        <taxon>Verrucomicrobiaceae</taxon>
        <taxon>Luteolibacter</taxon>
    </lineage>
</organism>
<gene>
    <name evidence="1" type="ORF">WKV53_18000</name>
</gene>
<name>A0ABU9B0L4_9BACT</name>
<dbReference type="SUPFAM" id="SSF52091">
    <property type="entry name" value="SpoIIaa-like"/>
    <property type="match status" value="1"/>
</dbReference>
<dbReference type="Pfam" id="PF11964">
    <property type="entry name" value="SpoIIAA-like"/>
    <property type="match status" value="1"/>
</dbReference>
<sequence>MIEHHFDESHAILHVQPKGSLEEADFEALAGEVDPFIADGGELAGLIVETPGFPGWSSVASMIAHLRFVRDHHRHIRKVAVVTDSPLGNLAEHVASHFVAAEIKPFPAGEVEAARLWILGDGE</sequence>
<dbReference type="RefSeq" id="WP_341406167.1">
    <property type="nucleotide sequence ID" value="NZ_JBBUKT010000007.1"/>
</dbReference>
<dbReference type="EMBL" id="JBBUKT010000007">
    <property type="protein sequence ID" value="MEK7952410.1"/>
    <property type="molecule type" value="Genomic_DNA"/>
</dbReference>
<evidence type="ECO:0000313" key="1">
    <source>
        <dbReference type="EMBL" id="MEK7952410.1"/>
    </source>
</evidence>
<reference evidence="1 2" key="1">
    <citation type="submission" date="2024-04" db="EMBL/GenBank/DDBJ databases">
        <title>Luteolibacter sp. isolated from soil.</title>
        <authorList>
            <person name="An J."/>
        </authorList>
    </citation>
    <scope>NUCLEOTIDE SEQUENCE [LARGE SCALE GENOMIC DNA]</scope>
    <source>
        <strain evidence="1 2">Y139</strain>
    </source>
</reference>
<accession>A0ABU9B0L4</accession>
<evidence type="ECO:0000313" key="2">
    <source>
        <dbReference type="Proteomes" id="UP001371305"/>
    </source>
</evidence>
<dbReference type="InterPro" id="IPR021866">
    <property type="entry name" value="SpoIIAA-like"/>
</dbReference>
<dbReference type="InterPro" id="IPR036513">
    <property type="entry name" value="STAS_dom_sf"/>
</dbReference>